<dbReference type="PANTHER" id="PTHR34696:SF1">
    <property type="entry name" value="PHOSPHORIBOSYLFORMYLGLYCINAMIDINE SYNTHASE SUBUNIT PURS"/>
    <property type="match status" value="1"/>
</dbReference>
<comment type="similarity">
    <text evidence="6">Belongs to the PurS family.</text>
</comment>
<dbReference type="GO" id="GO:0004642">
    <property type="term" value="F:phosphoribosylformylglycinamidine synthase activity"/>
    <property type="evidence" value="ECO:0007669"/>
    <property type="project" value="UniProtKB-EC"/>
</dbReference>
<dbReference type="Pfam" id="PF02700">
    <property type="entry name" value="PurS"/>
    <property type="match status" value="1"/>
</dbReference>
<evidence type="ECO:0000256" key="6">
    <source>
        <dbReference type="HAMAP-Rule" id="MF_01926"/>
    </source>
</evidence>
<keyword evidence="5 6" id="KW-0067">ATP-binding</keyword>
<protein>
    <recommendedName>
        <fullName evidence="6">Phosphoribosylformylglycinamidine synthase subunit PurS</fullName>
        <shortName evidence="6">FGAM synthase</shortName>
        <ecNumber evidence="6">6.3.5.3</ecNumber>
    </recommendedName>
    <alternativeName>
        <fullName evidence="6">Formylglycinamide ribonucleotide amidotransferase subunit III</fullName>
        <shortName evidence="6">FGAR amidotransferase III</shortName>
        <shortName evidence="6">FGAR-AT III</shortName>
    </alternativeName>
    <alternativeName>
        <fullName evidence="6">Phosphoribosylformylglycinamidine synthase subunit III</fullName>
    </alternativeName>
</protein>
<dbReference type="RefSeq" id="WP_212141222.1">
    <property type="nucleotide sequence ID" value="NZ_JAGSSW010000004.1"/>
</dbReference>
<comment type="subunit">
    <text evidence="6">Part of the FGAM synthase complex composed of 1 PurL, 1 PurQ and 2 PurS subunits.</text>
</comment>
<evidence type="ECO:0000256" key="3">
    <source>
        <dbReference type="ARBA" id="ARBA00022741"/>
    </source>
</evidence>
<keyword evidence="8" id="KW-1185">Reference proteome</keyword>
<dbReference type="SUPFAM" id="SSF82697">
    <property type="entry name" value="PurS-like"/>
    <property type="match status" value="1"/>
</dbReference>
<evidence type="ECO:0000256" key="2">
    <source>
        <dbReference type="ARBA" id="ARBA00022598"/>
    </source>
</evidence>
<dbReference type="InterPro" id="IPR036604">
    <property type="entry name" value="PurS-like_sf"/>
</dbReference>
<comment type="function">
    <text evidence="6">Part of the phosphoribosylformylglycinamidine synthase complex involved in the purines biosynthetic pathway. Catalyzes the ATP-dependent conversion of formylglycinamide ribonucleotide (FGAR) and glutamine to yield formylglycinamidine ribonucleotide (FGAM) and glutamate. The FGAM synthase complex is composed of three subunits. PurQ produces an ammonia molecule by converting glutamine to glutamate. PurL transfers the ammonia molecule to FGAR to form FGAM in an ATP-dependent manner. PurS interacts with PurQ and PurL and is thought to assist in the transfer of the ammonia molecule from PurQ to PurL.</text>
</comment>
<reference evidence="7 8" key="1">
    <citation type="submission" date="2021-04" db="EMBL/GenBank/DDBJ databases">
        <title>Molecular and phenotypic characterization and identification of bacterial isolates recovered from the Anatolian ground squirrels (Spermophilus xanthoprymnus) and which have the potential to form a new species in the Campylobacter genus.</title>
        <authorList>
            <person name="Aydin F."/>
            <person name="Abay S."/>
            <person name="Kayman T."/>
            <person name="Karakaya E."/>
            <person name="Mustak H.K."/>
            <person name="Mustak I.B."/>
            <person name="Bilgin N."/>
            <person name="Duzler A."/>
            <person name="Sahin O."/>
            <person name="Guran O."/>
            <person name="Saticioglu I.B."/>
        </authorList>
    </citation>
    <scope>NUCLEOTIDE SEQUENCE [LARGE SCALE GENOMIC DNA]</scope>
    <source>
        <strain evidence="8">faydin-G24</strain>
    </source>
</reference>
<comment type="subcellular location">
    <subcellularLocation>
        <location evidence="6">Cytoplasm</location>
    </subcellularLocation>
</comment>
<name>A0ABS5HI87_9BACT</name>
<sequence length="84" mass="9254">MKAIINIALKSGVLDPAGKATEHALSSLGFNNVSNVRIGKQIVLNLIDEKDSDKAKKQLTKMCEELLANTVIEEYEIIIEEKTL</sequence>
<dbReference type="EMBL" id="JAGSSW010000004">
    <property type="protein sequence ID" value="MBR8463988.1"/>
    <property type="molecule type" value="Genomic_DNA"/>
</dbReference>
<keyword evidence="4 6" id="KW-0658">Purine biosynthesis</keyword>
<evidence type="ECO:0000256" key="1">
    <source>
        <dbReference type="ARBA" id="ARBA00022490"/>
    </source>
</evidence>
<dbReference type="NCBIfam" id="NF004630">
    <property type="entry name" value="PRK05974.1"/>
    <property type="match status" value="1"/>
</dbReference>
<comment type="catalytic activity">
    <reaction evidence="6">
        <text>N(2)-formyl-N(1)-(5-phospho-beta-D-ribosyl)glycinamide + L-glutamine + ATP + H2O = 2-formamido-N(1)-(5-O-phospho-beta-D-ribosyl)acetamidine + L-glutamate + ADP + phosphate + H(+)</text>
        <dbReference type="Rhea" id="RHEA:17129"/>
        <dbReference type="ChEBI" id="CHEBI:15377"/>
        <dbReference type="ChEBI" id="CHEBI:15378"/>
        <dbReference type="ChEBI" id="CHEBI:29985"/>
        <dbReference type="ChEBI" id="CHEBI:30616"/>
        <dbReference type="ChEBI" id="CHEBI:43474"/>
        <dbReference type="ChEBI" id="CHEBI:58359"/>
        <dbReference type="ChEBI" id="CHEBI:147286"/>
        <dbReference type="ChEBI" id="CHEBI:147287"/>
        <dbReference type="ChEBI" id="CHEBI:456216"/>
        <dbReference type="EC" id="6.3.5.3"/>
    </reaction>
</comment>
<proteinExistence type="inferred from homology"/>
<dbReference type="HAMAP" id="MF_01926">
    <property type="entry name" value="PurS"/>
    <property type="match status" value="1"/>
</dbReference>
<evidence type="ECO:0000313" key="8">
    <source>
        <dbReference type="Proteomes" id="UP000682951"/>
    </source>
</evidence>
<evidence type="ECO:0000313" key="7">
    <source>
        <dbReference type="EMBL" id="MBR8463988.1"/>
    </source>
</evidence>
<keyword evidence="3 6" id="KW-0547">Nucleotide-binding</keyword>
<comment type="pathway">
    <text evidence="6">Purine metabolism; IMP biosynthesis via de novo pathway; 5-amino-1-(5-phospho-D-ribosyl)imidazole from N(2)-formyl-N(1)-(5-phospho-D-ribosyl)glycinamide: step 1/2.</text>
</comment>
<keyword evidence="1 6" id="KW-0963">Cytoplasm</keyword>
<comment type="caution">
    <text evidence="7">The sequence shown here is derived from an EMBL/GenBank/DDBJ whole genome shotgun (WGS) entry which is preliminary data.</text>
</comment>
<dbReference type="Gene3D" id="3.30.1280.10">
    <property type="entry name" value="Phosphoribosylformylglycinamidine synthase subunit PurS"/>
    <property type="match status" value="1"/>
</dbReference>
<evidence type="ECO:0000256" key="4">
    <source>
        <dbReference type="ARBA" id="ARBA00022755"/>
    </source>
</evidence>
<dbReference type="PANTHER" id="PTHR34696">
    <property type="entry name" value="PHOSPHORIBOSYLFORMYLGLYCINAMIDINE SYNTHASE SUBUNIT PURS"/>
    <property type="match status" value="1"/>
</dbReference>
<dbReference type="InterPro" id="IPR003850">
    <property type="entry name" value="PurS"/>
</dbReference>
<organism evidence="7 8">
    <name type="scientific">Campylobacter anatolicus</name>
    <dbReference type="NCBI Taxonomy" id="2829105"/>
    <lineage>
        <taxon>Bacteria</taxon>
        <taxon>Pseudomonadati</taxon>
        <taxon>Campylobacterota</taxon>
        <taxon>Epsilonproteobacteria</taxon>
        <taxon>Campylobacterales</taxon>
        <taxon>Campylobacteraceae</taxon>
        <taxon>Campylobacter</taxon>
    </lineage>
</organism>
<accession>A0ABS5HI87</accession>
<dbReference type="EC" id="6.3.5.3" evidence="6"/>
<dbReference type="Proteomes" id="UP000682951">
    <property type="component" value="Unassembled WGS sequence"/>
</dbReference>
<evidence type="ECO:0000256" key="5">
    <source>
        <dbReference type="ARBA" id="ARBA00022840"/>
    </source>
</evidence>
<dbReference type="NCBIfam" id="TIGR00302">
    <property type="entry name" value="phosphoribosylformylglycinamidine synthase subunit PurS"/>
    <property type="match status" value="1"/>
</dbReference>
<gene>
    <name evidence="6 7" type="primary">purS</name>
    <name evidence="7" type="ORF">KDD93_05285</name>
</gene>
<keyword evidence="2 6" id="KW-0436">Ligase</keyword>